<evidence type="ECO:0000259" key="4">
    <source>
        <dbReference type="PROSITE" id="PS50043"/>
    </source>
</evidence>
<dbReference type="PANTHER" id="PTHR43214:SF43">
    <property type="entry name" value="TWO-COMPONENT RESPONSE REGULATOR"/>
    <property type="match status" value="1"/>
</dbReference>
<dbReference type="SMART" id="SM00448">
    <property type="entry name" value="REC"/>
    <property type="match status" value="1"/>
</dbReference>
<dbReference type="InterPro" id="IPR000792">
    <property type="entry name" value="Tscrpt_reg_LuxR_C"/>
</dbReference>
<dbReference type="InterPro" id="IPR039420">
    <property type="entry name" value="WalR-like"/>
</dbReference>
<evidence type="ECO:0000256" key="2">
    <source>
        <dbReference type="ARBA" id="ARBA00023125"/>
    </source>
</evidence>
<sequence length="220" mass="24963">MTHKIPNPQIRVIIADDHPLIVNGITDILNKDDRFAIMATYNDGSSLMQATFLPDADVLLLDLNMPGKDGLQVLEEIKSMNLKVHILVLTSYFSKELAEQCQAVGARGYILKSNNLDRLIENILEVIEGGSVFPDFSKKTEEDPSEFTFMDEFLKKYNLTKRETEVIQMVCKGYNSKEIADQLYLSSFTVQTHRRNIFRKLNIEGNTIALYKFASAHGLL</sequence>
<dbReference type="EMBL" id="JAIRBA010000009">
    <property type="protein sequence ID" value="MCG2418718.1"/>
    <property type="molecule type" value="Genomic_DNA"/>
</dbReference>
<name>A0A9X1QTR0_9FLAO</name>
<dbReference type="SMART" id="SM00421">
    <property type="entry name" value="HTH_LUXR"/>
    <property type="match status" value="1"/>
</dbReference>
<proteinExistence type="predicted"/>
<feature type="modified residue" description="4-aspartylphosphate" evidence="3">
    <location>
        <position position="62"/>
    </location>
</feature>
<dbReference type="Pfam" id="PF00196">
    <property type="entry name" value="GerE"/>
    <property type="match status" value="1"/>
</dbReference>
<dbReference type="AlphaFoldDB" id="A0A9X1QTR0"/>
<evidence type="ECO:0000313" key="7">
    <source>
        <dbReference type="Proteomes" id="UP001139461"/>
    </source>
</evidence>
<dbReference type="SUPFAM" id="SSF52172">
    <property type="entry name" value="CheY-like"/>
    <property type="match status" value="1"/>
</dbReference>
<feature type="domain" description="Response regulatory" evidence="5">
    <location>
        <begin position="11"/>
        <end position="127"/>
    </location>
</feature>
<dbReference type="PROSITE" id="PS50043">
    <property type="entry name" value="HTH_LUXR_2"/>
    <property type="match status" value="1"/>
</dbReference>
<dbReference type="PANTHER" id="PTHR43214">
    <property type="entry name" value="TWO-COMPONENT RESPONSE REGULATOR"/>
    <property type="match status" value="1"/>
</dbReference>
<dbReference type="InterPro" id="IPR011006">
    <property type="entry name" value="CheY-like_superfamily"/>
</dbReference>
<protein>
    <submittedName>
        <fullName evidence="6">Response regulator transcription factor</fullName>
    </submittedName>
</protein>
<dbReference type="CDD" id="cd17535">
    <property type="entry name" value="REC_NarL-like"/>
    <property type="match status" value="1"/>
</dbReference>
<dbReference type="InterPro" id="IPR001789">
    <property type="entry name" value="Sig_transdc_resp-reg_receiver"/>
</dbReference>
<dbReference type="CDD" id="cd06170">
    <property type="entry name" value="LuxR_C_like"/>
    <property type="match status" value="1"/>
</dbReference>
<feature type="domain" description="HTH luxR-type" evidence="4">
    <location>
        <begin position="152"/>
        <end position="218"/>
    </location>
</feature>
<reference evidence="6" key="1">
    <citation type="submission" date="2021-09" db="EMBL/GenBank/DDBJ databases">
        <title>Genome of Aequorivita sp. strain F47161.</title>
        <authorList>
            <person name="Wang Y."/>
        </authorList>
    </citation>
    <scope>NUCLEOTIDE SEQUENCE</scope>
    <source>
        <strain evidence="6">F47161</strain>
    </source>
</reference>
<dbReference type="PRINTS" id="PR00038">
    <property type="entry name" value="HTHLUXR"/>
</dbReference>
<gene>
    <name evidence="6" type="ORF">K8089_06760</name>
</gene>
<comment type="caution">
    <text evidence="6">The sequence shown here is derived from an EMBL/GenBank/DDBJ whole genome shotgun (WGS) entry which is preliminary data.</text>
</comment>
<accession>A0A9X1QTR0</accession>
<dbReference type="PROSITE" id="PS00622">
    <property type="entry name" value="HTH_LUXR_1"/>
    <property type="match status" value="1"/>
</dbReference>
<dbReference type="Gene3D" id="3.40.50.2300">
    <property type="match status" value="1"/>
</dbReference>
<dbReference type="GO" id="GO:0006355">
    <property type="term" value="P:regulation of DNA-templated transcription"/>
    <property type="evidence" value="ECO:0007669"/>
    <property type="project" value="InterPro"/>
</dbReference>
<dbReference type="InterPro" id="IPR058245">
    <property type="entry name" value="NreC/VraR/RcsB-like_REC"/>
</dbReference>
<dbReference type="SUPFAM" id="SSF46894">
    <property type="entry name" value="C-terminal effector domain of the bipartite response regulators"/>
    <property type="match status" value="1"/>
</dbReference>
<keyword evidence="1 3" id="KW-0597">Phosphoprotein</keyword>
<dbReference type="Pfam" id="PF00072">
    <property type="entry name" value="Response_reg"/>
    <property type="match status" value="1"/>
</dbReference>
<evidence type="ECO:0000256" key="1">
    <source>
        <dbReference type="ARBA" id="ARBA00022553"/>
    </source>
</evidence>
<keyword evidence="7" id="KW-1185">Reference proteome</keyword>
<dbReference type="InterPro" id="IPR016032">
    <property type="entry name" value="Sig_transdc_resp-reg_C-effctor"/>
</dbReference>
<evidence type="ECO:0000259" key="5">
    <source>
        <dbReference type="PROSITE" id="PS50110"/>
    </source>
</evidence>
<keyword evidence="2" id="KW-0238">DNA-binding</keyword>
<evidence type="ECO:0000256" key="3">
    <source>
        <dbReference type="PROSITE-ProRule" id="PRU00169"/>
    </source>
</evidence>
<dbReference type="GO" id="GO:0000160">
    <property type="term" value="P:phosphorelay signal transduction system"/>
    <property type="evidence" value="ECO:0007669"/>
    <property type="project" value="InterPro"/>
</dbReference>
<organism evidence="6 7">
    <name type="scientific">Aequorivita vitellina</name>
    <dbReference type="NCBI Taxonomy" id="2874475"/>
    <lineage>
        <taxon>Bacteria</taxon>
        <taxon>Pseudomonadati</taxon>
        <taxon>Bacteroidota</taxon>
        <taxon>Flavobacteriia</taxon>
        <taxon>Flavobacteriales</taxon>
        <taxon>Flavobacteriaceae</taxon>
        <taxon>Aequorivita</taxon>
    </lineage>
</organism>
<dbReference type="PROSITE" id="PS50110">
    <property type="entry name" value="RESPONSE_REGULATORY"/>
    <property type="match status" value="1"/>
</dbReference>
<evidence type="ECO:0000313" key="6">
    <source>
        <dbReference type="EMBL" id="MCG2418718.1"/>
    </source>
</evidence>
<dbReference type="RefSeq" id="WP_237602523.1">
    <property type="nucleotide sequence ID" value="NZ_JAIRBA010000009.1"/>
</dbReference>
<dbReference type="Proteomes" id="UP001139461">
    <property type="component" value="Unassembled WGS sequence"/>
</dbReference>
<dbReference type="GO" id="GO:0003677">
    <property type="term" value="F:DNA binding"/>
    <property type="evidence" value="ECO:0007669"/>
    <property type="project" value="UniProtKB-KW"/>
</dbReference>